<name>A0A443IEL2_9GAMM</name>
<evidence type="ECO:0000256" key="4">
    <source>
        <dbReference type="HAMAP-Rule" id="MF_00389"/>
    </source>
</evidence>
<keyword evidence="6" id="KW-1185">Reference proteome</keyword>
<evidence type="ECO:0000313" key="6">
    <source>
        <dbReference type="Proteomes" id="UP000288794"/>
    </source>
</evidence>
<gene>
    <name evidence="4" type="primary">tusC</name>
    <name evidence="5" type="ORF">ED28_08985</name>
</gene>
<comment type="similarity">
    <text evidence="1 4">Belongs to the DsrF/TusC family.</text>
</comment>
<sequence length="119" mass="12847">MNSIAFIFTHGPHGTSGGREGLDAVLATSALSDNIALFFIGDGVLQLMPGQQPQKILARDYIATFGVLPLYDIEQCYLCAESLAERGLTADSARVLPVEILSGELLRARLNDFDCVITF</sequence>
<keyword evidence="2 4" id="KW-0963">Cytoplasm</keyword>
<dbReference type="Gene3D" id="3.40.1260.10">
    <property type="entry name" value="DsrEFH-like"/>
    <property type="match status" value="1"/>
</dbReference>
<dbReference type="PANTHER" id="PTHR38780:SF1">
    <property type="entry name" value="PROTEIN TUSC"/>
    <property type="match status" value="1"/>
</dbReference>
<dbReference type="EMBL" id="JMEE01000023">
    <property type="protein sequence ID" value="RWR02507.1"/>
    <property type="molecule type" value="Genomic_DNA"/>
</dbReference>
<evidence type="ECO:0000256" key="3">
    <source>
        <dbReference type="ARBA" id="ARBA00022694"/>
    </source>
</evidence>
<dbReference type="NCBIfam" id="NF001238">
    <property type="entry name" value="PRK00211.1"/>
    <property type="match status" value="1"/>
</dbReference>
<evidence type="ECO:0000313" key="5">
    <source>
        <dbReference type="EMBL" id="RWR02507.1"/>
    </source>
</evidence>
<dbReference type="Pfam" id="PF02635">
    <property type="entry name" value="DsrE"/>
    <property type="match status" value="1"/>
</dbReference>
<dbReference type="AlphaFoldDB" id="A0A443IEL2"/>
<reference evidence="5 6" key="1">
    <citation type="submission" date="2014-04" db="EMBL/GenBank/DDBJ databases">
        <title>Draft genome sequence of Pantoea beijingensis strain LMG 27579, an emerging pathogen to Pleurotus eryngii with potential industrial application.</title>
        <authorList>
            <person name="Xu F."/>
            <person name="Liu Y."/>
            <person name="Wang S."/>
            <person name="Yin Y."/>
            <person name="Ma Y."/>
            <person name="Zhao S."/>
            <person name="Rong C."/>
        </authorList>
    </citation>
    <scope>NUCLEOTIDE SEQUENCE [LARGE SCALE GENOMIC DNA]</scope>
    <source>
        <strain evidence="5 6">LMG 27579</strain>
    </source>
</reference>
<keyword evidence="3 4" id="KW-0819">tRNA processing</keyword>
<dbReference type="SUPFAM" id="SSF75169">
    <property type="entry name" value="DsrEFH-like"/>
    <property type="match status" value="1"/>
</dbReference>
<dbReference type="GO" id="GO:0005737">
    <property type="term" value="C:cytoplasm"/>
    <property type="evidence" value="ECO:0007669"/>
    <property type="project" value="UniProtKB-SubCell"/>
</dbReference>
<dbReference type="HAMAP" id="MF_00389">
    <property type="entry name" value="Thiourid_synth_C"/>
    <property type="match status" value="1"/>
</dbReference>
<dbReference type="PANTHER" id="PTHR38780">
    <property type="entry name" value="PROTEIN TUSC"/>
    <property type="match status" value="1"/>
</dbReference>
<protein>
    <recommendedName>
        <fullName evidence="4">Protein TusC</fullName>
    </recommendedName>
    <alternativeName>
        <fullName evidence="4">tRNA 2-thiouridine synthesizing protein C</fullName>
    </alternativeName>
</protein>
<organism evidence="5 6">
    <name type="scientific">[Pantoea] beijingensis</name>
    <dbReference type="NCBI Taxonomy" id="1324864"/>
    <lineage>
        <taxon>Bacteria</taxon>
        <taxon>Pseudomonadati</taxon>
        <taxon>Pseudomonadota</taxon>
        <taxon>Gammaproteobacteria</taxon>
        <taxon>Enterobacterales</taxon>
        <taxon>Erwiniaceae</taxon>
        <taxon>Erwinia</taxon>
    </lineage>
</organism>
<comment type="subcellular location">
    <subcellularLocation>
        <location evidence="4">Cytoplasm</location>
    </subcellularLocation>
</comment>
<accession>A0A443IEL2</accession>
<evidence type="ECO:0000256" key="2">
    <source>
        <dbReference type="ARBA" id="ARBA00022490"/>
    </source>
</evidence>
<dbReference type="NCBIfam" id="TIGR03010">
    <property type="entry name" value="sulf_tusC_dsrF"/>
    <property type="match status" value="1"/>
</dbReference>
<dbReference type="RefSeq" id="WP_128177196.1">
    <property type="nucleotide sequence ID" value="NZ_CP071409.1"/>
</dbReference>
<evidence type="ECO:0000256" key="1">
    <source>
        <dbReference type="ARBA" id="ARBA00005996"/>
    </source>
</evidence>
<dbReference type="InterPro" id="IPR017462">
    <property type="entry name" value="Sulphur_relay_TusC/DsrF"/>
</dbReference>
<dbReference type="GO" id="GO:0008033">
    <property type="term" value="P:tRNA processing"/>
    <property type="evidence" value="ECO:0007669"/>
    <property type="project" value="UniProtKB-UniRule"/>
</dbReference>
<dbReference type="InterPro" id="IPR037450">
    <property type="entry name" value="Sulphur_relay_TusC"/>
</dbReference>
<dbReference type="InterPro" id="IPR003787">
    <property type="entry name" value="Sulphur_relay_DsrE/F-like"/>
</dbReference>
<comment type="function">
    <text evidence="4">Part of a sulfur-relay system required for 2-thiolation of 5-methylaminomethyl-2-thiouridine (mnm(5)s(2)U) at tRNA wobble positions.</text>
</comment>
<comment type="caution">
    <text evidence="5">The sequence shown here is derived from an EMBL/GenBank/DDBJ whole genome shotgun (WGS) entry which is preliminary data.</text>
</comment>
<comment type="subunit">
    <text evidence="4">Heterohexamer, formed by a dimer of trimers. The hexameric TusBCD complex contains 2 copies each of TusB, TusC and TusD. The TusBCD complex interacts with TusE.</text>
</comment>
<dbReference type="Proteomes" id="UP000288794">
    <property type="component" value="Unassembled WGS sequence"/>
</dbReference>
<dbReference type="InterPro" id="IPR027396">
    <property type="entry name" value="DsrEFH-like"/>
</dbReference>
<proteinExistence type="inferred from homology"/>